<accession>A0AAN7DHS8</accession>
<proteinExistence type="inferred from homology"/>
<evidence type="ECO:0000313" key="11">
    <source>
        <dbReference type="Proteomes" id="UP001304243"/>
    </source>
</evidence>
<dbReference type="CDD" id="cd04301">
    <property type="entry name" value="NAT_SF"/>
    <property type="match status" value="1"/>
</dbReference>
<dbReference type="PANTHER" id="PTHR13355:SF11">
    <property type="entry name" value="GLUCOSAMINE 6-PHOSPHATE N-ACETYLTRANSFERASE"/>
    <property type="match status" value="1"/>
</dbReference>
<evidence type="ECO:0000256" key="7">
    <source>
        <dbReference type="ARBA" id="ARBA00023315"/>
    </source>
</evidence>
<dbReference type="AlphaFoldDB" id="A0AAN7DHS8"/>
<comment type="pathway">
    <text evidence="8">Nucleotide-sugar biosynthesis; UDP-N-acetyl-alpha-D-glucosamine biosynthesis; N-acetyl-alpha-D-glucosamine 1-phosphate from alpha-D-glucosamine 6-phosphate (route I): step 1/2.</text>
</comment>
<comment type="similarity">
    <text evidence="8">Belongs to the acetyltransferase family. GNA1 subfamily.</text>
</comment>
<dbReference type="InterPro" id="IPR000182">
    <property type="entry name" value="GNAT_dom"/>
</dbReference>
<evidence type="ECO:0000256" key="5">
    <source>
        <dbReference type="ARBA" id="ARBA00022824"/>
    </source>
</evidence>
<dbReference type="EMBL" id="JASEJX010000013">
    <property type="protein sequence ID" value="KAK4517278.1"/>
    <property type="molecule type" value="Genomic_DNA"/>
</dbReference>
<evidence type="ECO:0000259" key="9">
    <source>
        <dbReference type="PROSITE" id="PS51186"/>
    </source>
</evidence>
<dbReference type="FunFam" id="3.40.630.30:FF:000048">
    <property type="entry name" value="Glucosamine 6-phosphate N-acetyltransferase"/>
    <property type="match status" value="1"/>
</dbReference>
<evidence type="ECO:0000256" key="4">
    <source>
        <dbReference type="ARBA" id="ARBA00022679"/>
    </source>
</evidence>
<evidence type="ECO:0000313" key="10">
    <source>
        <dbReference type="EMBL" id="KAK4517278.1"/>
    </source>
</evidence>
<organism evidence="10 11">
    <name type="scientific">Mucor velutinosus</name>
    <dbReference type="NCBI Taxonomy" id="708070"/>
    <lineage>
        <taxon>Eukaryota</taxon>
        <taxon>Fungi</taxon>
        <taxon>Fungi incertae sedis</taxon>
        <taxon>Mucoromycota</taxon>
        <taxon>Mucoromycotina</taxon>
        <taxon>Mucoromycetes</taxon>
        <taxon>Mucorales</taxon>
        <taxon>Mucorineae</taxon>
        <taxon>Mucoraceae</taxon>
        <taxon>Mucor</taxon>
    </lineage>
</organism>
<dbReference type="GO" id="GO:0006048">
    <property type="term" value="P:UDP-N-acetylglucosamine biosynthetic process"/>
    <property type="evidence" value="ECO:0007669"/>
    <property type="project" value="UniProtKB-UniRule"/>
</dbReference>
<dbReference type="GeneID" id="89944313"/>
<evidence type="ECO:0000256" key="3">
    <source>
        <dbReference type="ARBA" id="ARBA00011738"/>
    </source>
</evidence>
<comment type="subcellular location">
    <subcellularLocation>
        <location evidence="1">Endomembrane system</location>
        <topology evidence="1">Peripheral membrane protein</topology>
    </subcellularLocation>
    <subcellularLocation>
        <location evidence="2">Endoplasmic reticulum membrane</location>
    </subcellularLocation>
</comment>
<keyword evidence="11" id="KW-1185">Reference proteome</keyword>
<evidence type="ECO:0000256" key="8">
    <source>
        <dbReference type="RuleBase" id="RU365086"/>
    </source>
</evidence>
<dbReference type="PANTHER" id="PTHR13355">
    <property type="entry name" value="GLUCOSAMINE 6-PHOSPHATE N-ACETYLTRANSFERASE"/>
    <property type="match status" value="1"/>
</dbReference>
<keyword evidence="4 8" id="KW-0808">Transferase</keyword>
<dbReference type="RefSeq" id="XP_064683944.1">
    <property type="nucleotide sequence ID" value="XM_064820024.1"/>
</dbReference>
<keyword evidence="7 8" id="KW-0012">Acyltransferase</keyword>
<comment type="subunit">
    <text evidence="3">Homodimer.</text>
</comment>
<evidence type="ECO:0000256" key="2">
    <source>
        <dbReference type="ARBA" id="ARBA00004586"/>
    </source>
</evidence>
<evidence type="ECO:0000256" key="6">
    <source>
        <dbReference type="ARBA" id="ARBA00023136"/>
    </source>
</evidence>
<dbReference type="GO" id="GO:0005789">
    <property type="term" value="C:endoplasmic reticulum membrane"/>
    <property type="evidence" value="ECO:0007669"/>
    <property type="project" value="UniProtKB-SubCell"/>
</dbReference>
<comment type="catalytic activity">
    <reaction evidence="8">
        <text>D-glucosamine 6-phosphate + acetyl-CoA = N-acetyl-D-glucosamine 6-phosphate + CoA + H(+)</text>
        <dbReference type="Rhea" id="RHEA:10292"/>
        <dbReference type="ChEBI" id="CHEBI:15378"/>
        <dbReference type="ChEBI" id="CHEBI:57287"/>
        <dbReference type="ChEBI" id="CHEBI:57288"/>
        <dbReference type="ChEBI" id="CHEBI:57513"/>
        <dbReference type="ChEBI" id="CHEBI:58725"/>
        <dbReference type="EC" id="2.3.1.4"/>
    </reaction>
</comment>
<reference evidence="10 11" key="1">
    <citation type="submission" date="2022-11" db="EMBL/GenBank/DDBJ databases">
        <title>Mucor velutinosus strain NIH1002 WGS.</title>
        <authorList>
            <person name="Subramanian P."/>
            <person name="Mullikin J.C."/>
            <person name="Segre J.A."/>
            <person name="Zelazny A.M."/>
        </authorList>
    </citation>
    <scope>NUCLEOTIDE SEQUENCE [LARGE SCALE GENOMIC DNA]</scope>
    <source>
        <strain evidence="10 11">NIH1002</strain>
    </source>
</reference>
<feature type="domain" description="N-acetyltransferase" evidence="9">
    <location>
        <begin position="30"/>
        <end position="170"/>
    </location>
</feature>
<sequence>MTVDERDQNTLFDRNVYISKEIQSALPSSHLIRPLRRDDDERGFIELLSQLSVAGSITQESFKARFDLLKEQGSTYVVVIEEDNRIVASATLLVEYKFLRECGIVGHIEDVVVHDSQRGKKLGIRLIDQLHCIAQTVKCYKTILDCNEKNIPFYEKCLLKKTDVQMTRYF</sequence>
<dbReference type="Proteomes" id="UP001304243">
    <property type="component" value="Unassembled WGS sequence"/>
</dbReference>
<dbReference type="EC" id="2.3.1.4" evidence="8"/>
<keyword evidence="6" id="KW-0472">Membrane</keyword>
<dbReference type="GO" id="GO:0004343">
    <property type="term" value="F:glucosamine 6-phosphate N-acetyltransferase activity"/>
    <property type="evidence" value="ECO:0007669"/>
    <property type="project" value="UniProtKB-UniRule"/>
</dbReference>
<gene>
    <name evidence="10" type="ORF">ATC70_000611</name>
</gene>
<dbReference type="Pfam" id="PF00583">
    <property type="entry name" value="Acetyltransf_1"/>
    <property type="match status" value="1"/>
</dbReference>
<name>A0AAN7DHS8_9FUNG</name>
<protein>
    <recommendedName>
        <fullName evidence="8">Glucosamine 6-phosphate N-acetyltransferase</fullName>
        <ecNumber evidence="8">2.3.1.4</ecNumber>
    </recommendedName>
</protein>
<dbReference type="InterPro" id="IPR016181">
    <property type="entry name" value="Acyl_CoA_acyltransferase"/>
</dbReference>
<evidence type="ECO:0000256" key="1">
    <source>
        <dbReference type="ARBA" id="ARBA00004184"/>
    </source>
</evidence>
<dbReference type="Gene3D" id="3.40.630.30">
    <property type="match status" value="1"/>
</dbReference>
<comment type="caution">
    <text evidence="10">The sequence shown here is derived from an EMBL/GenBank/DDBJ whole genome shotgun (WGS) entry which is preliminary data.</text>
</comment>
<dbReference type="PROSITE" id="PS51186">
    <property type="entry name" value="GNAT"/>
    <property type="match status" value="1"/>
</dbReference>
<dbReference type="InterPro" id="IPR039143">
    <property type="entry name" value="GNPNAT1-like"/>
</dbReference>
<dbReference type="SUPFAM" id="SSF55729">
    <property type="entry name" value="Acyl-CoA N-acyltransferases (Nat)"/>
    <property type="match status" value="1"/>
</dbReference>
<keyword evidence="5" id="KW-0256">Endoplasmic reticulum</keyword>